<feature type="transmembrane region" description="Helical" evidence="1">
    <location>
        <begin position="12"/>
        <end position="31"/>
    </location>
</feature>
<keyword evidence="1" id="KW-0812">Transmembrane</keyword>
<comment type="caution">
    <text evidence="2">The sequence shown here is derived from an EMBL/GenBank/DDBJ whole genome shotgun (WGS) entry which is preliminary data.</text>
</comment>
<feature type="transmembrane region" description="Helical" evidence="1">
    <location>
        <begin position="132"/>
        <end position="150"/>
    </location>
</feature>
<dbReference type="Proteomes" id="UP000286701">
    <property type="component" value="Unassembled WGS sequence"/>
</dbReference>
<name>A0A3S3US82_9SPHI</name>
<dbReference type="RefSeq" id="WP_128535548.1">
    <property type="nucleotide sequence ID" value="NZ_SBIW01000008.1"/>
</dbReference>
<feature type="transmembrane region" description="Helical" evidence="1">
    <location>
        <begin position="64"/>
        <end position="82"/>
    </location>
</feature>
<evidence type="ECO:0000256" key="1">
    <source>
        <dbReference type="SAM" id="Phobius"/>
    </source>
</evidence>
<evidence type="ECO:0000313" key="3">
    <source>
        <dbReference type="Proteomes" id="UP000286701"/>
    </source>
</evidence>
<feature type="transmembrane region" description="Helical" evidence="1">
    <location>
        <begin position="37"/>
        <end position="57"/>
    </location>
</feature>
<feature type="transmembrane region" description="Helical" evidence="1">
    <location>
        <begin position="198"/>
        <end position="217"/>
    </location>
</feature>
<feature type="transmembrane region" description="Helical" evidence="1">
    <location>
        <begin position="102"/>
        <end position="120"/>
    </location>
</feature>
<dbReference type="AlphaFoldDB" id="A0A3S3US82"/>
<accession>A0A3S3US82</accession>
<dbReference type="PANTHER" id="PTHR39419:SF1">
    <property type="entry name" value="SLL0814 PROTEIN"/>
    <property type="match status" value="1"/>
</dbReference>
<dbReference type="EMBL" id="SBIW01000008">
    <property type="protein sequence ID" value="RWY49476.1"/>
    <property type="molecule type" value="Genomic_DNA"/>
</dbReference>
<dbReference type="OrthoDB" id="9811293at2"/>
<protein>
    <submittedName>
        <fullName evidence="2">Carotenoid biosynthesis protein</fullName>
    </submittedName>
</protein>
<dbReference type="Pfam" id="PF04240">
    <property type="entry name" value="Caroten_synth"/>
    <property type="match status" value="1"/>
</dbReference>
<evidence type="ECO:0000313" key="2">
    <source>
        <dbReference type="EMBL" id="RWY49476.1"/>
    </source>
</evidence>
<keyword evidence="1" id="KW-0472">Membrane</keyword>
<keyword evidence="3" id="KW-1185">Reference proteome</keyword>
<keyword evidence="1" id="KW-1133">Transmembrane helix</keyword>
<sequence length="218" mass="24757">MERPKDLSITPRTAIIIIVLFHFVGLVGLLVPASLPLFLQLVPWHLLLMLLVIVLAHKNFDGKFVGFIALVFVSGIILEWIGVHKKWVFGDYAYGEVLGFKIFDIPLTIGINWFLLIYAAGVTMQRSRLMSIIPRVIVGALLLVLLDLLIEPVAIQFNYWHWTDNIIPFKNYYCWFLVSAAMLFVFEKFGFKKQSIAAPVLLATEFVFFGVLCLVGLL</sequence>
<dbReference type="PANTHER" id="PTHR39419">
    <property type="entry name" value="SLL0814 PROTEIN"/>
    <property type="match status" value="1"/>
</dbReference>
<reference evidence="2 3" key="1">
    <citation type="submission" date="2019-01" db="EMBL/GenBank/DDBJ databases">
        <title>Mucilaginibacter antarcticum sp. nov., isolated from antarctic soil.</title>
        <authorList>
            <person name="Yan Y.-Q."/>
            <person name="Du Z.-J."/>
        </authorList>
    </citation>
    <scope>NUCLEOTIDE SEQUENCE [LARGE SCALE GENOMIC DNA]</scope>
    <source>
        <strain evidence="2 3">F01003</strain>
    </source>
</reference>
<dbReference type="InterPro" id="IPR007354">
    <property type="entry name" value="CruF-like"/>
</dbReference>
<gene>
    <name evidence="2" type="ORF">EPL05_18915</name>
</gene>
<proteinExistence type="predicted"/>
<organism evidence="2 3">
    <name type="scientific">Mucilaginibacter gilvus</name>
    <dbReference type="NCBI Taxonomy" id="2305909"/>
    <lineage>
        <taxon>Bacteria</taxon>
        <taxon>Pseudomonadati</taxon>
        <taxon>Bacteroidota</taxon>
        <taxon>Sphingobacteriia</taxon>
        <taxon>Sphingobacteriales</taxon>
        <taxon>Sphingobacteriaceae</taxon>
        <taxon>Mucilaginibacter</taxon>
    </lineage>
</organism>